<evidence type="ECO:0000256" key="3">
    <source>
        <dbReference type="ARBA" id="ARBA00022452"/>
    </source>
</evidence>
<name>A0ABV7D888_9PROT</name>
<dbReference type="Gene3D" id="2.40.170.20">
    <property type="entry name" value="TonB-dependent receptor, beta-barrel domain"/>
    <property type="match status" value="1"/>
</dbReference>
<proteinExistence type="inferred from homology"/>
<evidence type="ECO:0000259" key="14">
    <source>
        <dbReference type="Pfam" id="PF00593"/>
    </source>
</evidence>
<evidence type="ECO:0000256" key="12">
    <source>
        <dbReference type="RuleBase" id="RU003357"/>
    </source>
</evidence>
<reference evidence="17" key="1">
    <citation type="journal article" date="2019" name="Int. J. Syst. Evol. Microbiol.">
        <title>The Global Catalogue of Microorganisms (GCM) 10K type strain sequencing project: providing services to taxonomists for standard genome sequencing and annotation.</title>
        <authorList>
            <consortium name="The Broad Institute Genomics Platform"/>
            <consortium name="The Broad Institute Genome Sequencing Center for Infectious Disease"/>
            <person name="Wu L."/>
            <person name="Ma J."/>
        </authorList>
    </citation>
    <scope>NUCLEOTIDE SEQUENCE [LARGE SCALE GENOMIC DNA]</scope>
    <source>
        <strain evidence="17">KCTC 62164</strain>
    </source>
</reference>
<feature type="domain" description="TonB-dependent receptor plug" evidence="15">
    <location>
        <begin position="52"/>
        <end position="162"/>
    </location>
</feature>
<evidence type="ECO:0000256" key="7">
    <source>
        <dbReference type="ARBA" id="ARBA00023065"/>
    </source>
</evidence>
<gene>
    <name evidence="16" type="ORF">ACFOKA_14900</name>
</gene>
<organism evidence="16 17">
    <name type="scientific">Kordiimonas pumila</name>
    <dbReference type="NCBI Taxonomy" id="2161677"/>
    <lineage>
        <taxon>Bacteria</taxon>
        <taxon>Pseudomonadati</taxon>
        <taxon>Pseudomonadota</taxon>
        <taxon>Alphaproteobacteria</taxon>
        <taxon>Kordiimonadales</taxon>
        <taxon>Kordiimonadaceae</taxon>
        <taxon>Kordiimonas</taxon>
    </lineage>
</organism>
<keyword evidence="5 11" id="KW-0812">Transmembrane</keyword>
<keyword evidence="6" id="KW-0408">Iron</keyword>
<dbReference type="InterPro" id="IPR012910">
    <property type="entry name" value="Plug_dom"/>
</dbReference>
<keyword evidence="8 12" id="KW-0798">TonB box</keyword>
<dbReference type="InterPro" id="IPR000531">
    <property type="entry name" value="Beta-barrel_TonB"/>
</dbReference>
<dbReference type="EMBL" id="JBHRSL010000011">
    <property type="protein sequence ID" value="MFC3053199.1"/>
    <property type="molecule type" value="Genomic_DNA"/>
</dbReference>
<evidence type="ECO:0000256" key="6">
    <source>
        <dbReference type="ARBA" id="ARBA00023004"/>
    </source>
</evidence>
<keyword evidence="17" id="KW-1185">Reference proteome</keyword>
<dbReference type="Pfam" id="PF07715">
    <property type="entry name" value="Plug"/>
    <property type="match status" value="1"/>
</dbReference>
<comment type="similarity">
    <text evidence="11 12">Belongs to the TonB-dependent receptor family.</text>
</comment>
<evidence type="ECO:0000256" key="2">
    <source>
        <dbReference type="ARBA" id="ARBA00022448"/>
    </source>
</evidence>
<keyword evidence="9 11" id="KW-0472">Membrane</keyword>
<dbReference type="InterPro" id="IPR036942">
    <property type="entry name" value="Beta-barrel_TonB_sf"/>
</dbReference>
<evidence type="ECO:0000259" key="15">
    <source>
        <dbReference type="Pfam" id="PF07715"/>
    </source>
</evidence>
<dbReference type="SUPFAM" id="SSF56935">
    <property type="entry name" value="Porins"/>
    <property type="match status" value="1"/>
</dbReference>
<keyword evidence="13" id="KW-0732">Signal</keyword>
<dbReference type="PANTHER" id="PTHR32552:SF81">
    <property type="entry name" value="TONB-DEPENDENT OUTER MEMBRANE RECEPTOR"/>
    <property type="match status" value="1"/>
</dbReference>
<evidence type="ECO:0000256" key="1">
    <source>
        <dbReference type="ARBA" id="ARBA00004571"/>
    </source>
</evidence>
<evidence type="ECO:0000256" key="13">
    <source>
        <dbReference type="SAM" id="SignalP"/>
    </source>
</evidence>
<dbReference type="PROSITE" id="PS52016">
    <property type="entry name" value="TONB_DEPENDENT_REC_3"/>
    <property type="match status" value="1"/>
</dbReference>
<dbReference type="Pfam" id="PF00593">
    <property type="entry name" value="TonB_dep_Rec_b-barrel"/>
    <property type="match status" value="1"/>
</dbReference>
<keyword evidence="7" id="KW-0406">Ion transport</keyword>
<keyword evidence="2 11" id="KW-0813">Transport</keyword>
<evidence type="ECO:0000256" key="4">
    <source>
        <dbReference type="ARBA" id="ARBA00022496"/>
    </source>
</evidence>
<evidence type="ECO:0000256" key="9">
    <source>
        <dbReference type="ARBA" id="ARBA00023136"/>
    </source>
</evidence>
<keyword evidence="3 11" id="KW-1134">Transmembrane beta strand</keyword>
<dbReference type="PANTHER" id="PTHR32552">
    <property type="entry name" value="FERRICHROME IRON RECEPTOR-RELATED"/>
    <property type="match status" value="1"/>
</dbReference>
<keyword evidence="4" id="KW-0410">Iron transport</keyword>
<keyword evidence="16" id="KW-0675">Receptor</keyword>
<comment type="subcellular location">
    <subcellularLocation>
        <location evidence="1 11">Cell outer membrane</location>
        <topology evidence="1 11">Multi-pass membrane protein</topology>
    </subcellularLocation>
</comment>
<dbReference type="Proteomes" id="UP001595444">
    <property type="component" value="Unassembled WGS sequence"/>
</dbReference>
<keyword evidence="10 11" id="KW-0998">Cell outer membrane</keyword>
<dbReference type="InterPro" id="IPR039426">
    <property type="entry name" value="TonB-dep_rcpt-like"/>
</dbReference>
<evidence type="ECO:0000256" key="5">
    <source>
        <dbReference type="ARBA" id="ARBA00022692"/>
    </source>
</evidence>
<sequence>MKYRKTLYGRTSIVSMAVMCMAVSASAQETSDGVGFELEEIIVTGEKVSRSLKDTASSVTVLTATDNGSSSVAESIADLANIVYAGSVSTPTIRGQDTQGPNFGGAAFFGGTVPRASINIDGHYQNFYEYSLGGTSVWDLKSIEVFRGPQTTSQGANSIAGAIIVNTNDPTFEPEASYLAELASYDKIRGAFAVSGPLVADELAARVAIDYWQRDTFIDYINPAFVQGDTDHEFRSFSARTKLLWTPSAIEGFSAKLTYSHTSGNRPTWEMAGAPYEDLNSMSPALPSWKQNTDTGILDIEYAISESLTLVNQSRYSDQHIVRTAEPATNGSAVVNQTNLSNETRLNYNSDSSDLSGFVGVFVEKTDSDDTLSLRGTSAFEDEKKHLGVFTEVSYGLSDRLTFTGGLRYQSDSVERTGTASFATVPLDYDEDFNVWLPKASIAYDVSDELTFGVLVNKGYNPGGVNLSFAGANFVYFDQETAWNYELFFRGRMLDNRLSINGNIFYTDYTDSQRQIPDFIGTIPYGAVAVNADSAEAYGLELEMKWLVSDTFSIKAAAGLMETKISEFTTPGGAVYVGNDFLRAPKYNFNIGFDWDLTSKMTLTAKVRHSDGYYSDEENLPDYEVSSYTVANANLSYVLDEVFEVYVYANNIFDDRSPTSLESDRAAGGIVAAPLDPRTFGIGFKGKF</sequence>
<evidence type="ECO:0000313" key="16">
    <source>
        <dbReference type="EMBL" id="MFC3053199.1"/>
    </source>
</evidence>
<protein>
    <submittedName>
        <fullName evidence="16">TonB-dependent receptor</fullName>
    </submittedName>
</protein>
<evidence type="ECO:0000313" key="17">
    <source>
        <dbReference type="Proteomes" id="UP001595444"/>
    </source>
</evidence>
<feature type="domain" description="TonB-dependent receptor-like beta-barrel" evidence="14">
    <location>
        <begin position="263"/>
        <end position="652"/>
    </location>
</feature>
<comment type="caution">
    <text evidence="16">The sequence shown here is derived from an EMBL/GenBank/DDBJ whole genome shotgun (WGS) entry which is preliminary data.</text>
</comment>
<evidence type="ECO:0000256" key="8">
    <source>
        <dbReference type="ARBA" id="ARBA00023077"/>
    </source>
</evidence>
<evidence type="ECO:0000256" key="11">
    <source>
        <dbReference type="PROSITE-ProRule" id="PRU01360"/>
    </source>
</evidence>
<accession>A0ABV7D888</accession>
<feature type="signal peptide" evidence="13">
    <location>
        <begin position="1"/>
        <end position="27"/>
    </location>
</feature>
<dbReference type="RefSeq" id="WP_228073512.1">
    <property type="nucleotide sequence ID" value="NZ_CP061205.1"/>
</dbReference>
<evidence type="ECO:0000256" key="10">
    <source>
        <dbReference type="ARBA" id="ARBA00023237"/>
    </source>
</evidence>
<feature type="chain" id="PRO_5046555705" evidence="13">
    <location>
        <begin position="28"/>
        <end position="688"/>
    </location>
</feature>